<dbReference type="FunFam" id="3.40.50.920:FF:000002">
    <property type="entry name" value="1-deoxy-D-xylulose-5-phosphate synthase"/>
    <property type="match status" value="1"/>
</dbReference>
<evidence type="ECO:0000256" key="7">
    <source>
        <dbReference type="ARBA" id="ARBA00022723"/>
    </source>
</evidence>
<comment type="pathway">
    <text evidence="2">Metabolic intermediate biosynthesis; 1-deoxy-D-xylulose 5-phosphate biosynthesis; 1-deoxy-D-xylulose 5-phosphate from D-glyceraldehyde 3-phosphate and pyruvate: step 1/1.</text>
</comment>
<accession>A0A523XVT4</accession>
<comment type="cofactor">
    <cofactor evidence="1">
        <name>Mg(2+)</name>
        <dbReference type="ChEBI" id="CHEBI:18420"/>
    </cofactor>
</comment>
<evidence type="ECO:0000256" key="2">
    <source>
        <dbReference type="ARBA" id="ARBA00004980"/>
    </source>
</evidence>
<dbReference type="InterPro" id="IPR009014">
    <property type="entry name" value="Transketo_C/PFOR_II"/>
</dbReference>
<comment type="subunit">
    <text evidence="4">Homodimer.</text>
</comment>
<evidence type="ECO:0000256" key="11">
    <source>
        <dbReference type="ARBA" id="ARBA00023229"/>
    </source>
</evidence>
<feature type="non-terminal residue" evidence="13">
    <location>
        <position position="1"/>
    </location>
</feature>
<reference evidence="13 14" key="1">
    <citation type="submission" date="2019-03" db="EMBL/GenBank/DDBJ databases">
        <title>Metabolic potential of uncultured bacteria and archaea associated with petroleum seepage in deep-sea sediments.</title>
        <authorList>
            <person name="Dong X."/>
            <person name="Hubert C."/>
        </authorList>
    </citation>
    <scope>NUCLEOTIDE SEQUENCE [LARGE SCALE GENOMIC DNA]</scope>
    <source>
        <strain evidence="13">E29_bin36</strain>
    </source>
</reference>
<keyword evidence="10" id="KW-0786">Thiamine pyrophosphate</keyword>
<dbReference type="GO" id="GO:0016114">
    <property type="term" value="P:terpenoid biosynthetic process"/>
    <property type="evidence" value="ECO:0007669"/>
    <property type="project" value="InterPro"/>
</dbReference>
<organism evidence="13 14">
    <name type="scientific">candidate division TA06 bacterium</name>
    <dbReference type="NCBI Taxonomy" id="2250710"/>
    <lineage>
        <taxon>Bacteria</taxon>
        <taxon>Bacteria division TA06</taxon>
    </lineage>
</organism>
<evidence type="ECO:0000313" key="14">
    <source>
        <dbReference type="Proteomes" id="UP000315534"/>
    </source>
</evidence>
<keyword evidence="11" id="KW-0414">Isoprene biosynthesis</keyword>
<gene>
    <name evidence="13" type="ORF">E3J38_01305</name>
</gene>
<keyword evidence="9" id="KW-0784">Thiamine biosynthesis</keyword>
<evidence type="ECO:0000313" key="13">
    <source>
        <dbReference type="EMBL" id="TET82949.1"/>
    </source>
</evidence>
<sequence>FACSMALAGLRPVAAIYSTFLQRAFDQVLHDVCLQNSPVVFCMDRSGIVGEDGPTHHGTFDLSYLRLIPNMIIMAPKDENELRNMLLTGISYTKGPVAIRYPKGAGVGVRLEKEIKVLPMGEAETLKKGKDVAILAIGSMVYPCLEVAKLLKLAKIDAAVINARFAQPIDEVLVKTVAKKTGKIVTVEENVLRGGFGSGVIEILEDLDLSDVRVLRLGLPNQFVEHESRDKLLDMCSLTAQKIADRIANHFFSQKGKRKRKTKA</sequence>
<comment type="similarity">
    <text evidence="3">Belongs to the transketolase family. DXPS subfamily.</text>
</comment>
<keyword evidence="6 13" id="KW-0808">Transferase</keyword>
<dbReference type="GO" id="GO:0009228">
    <property type="term" value="P:thiamine biosynthetic process"/>
    <property type="evidence" value="ECO:0007669"/>
    <property type="project" value="UniProtKB-KW"/>
</dbReference>
<proteinExistence type="inferred from homology"/>
<dbReference type="CDD" id="cd07033">
    <property type="entry name" value="TPP_PYR_DXS_TK_like"/>
    <property type="match status" value="1"/>
</dbReference>
<dbReference type="UniPathway" id="UPA00064">
    <property type="reaction ID" value="UER00091"/>
</dbReference>
<dbReference type="Pfam" id="PF02779">
    <property type="entry name" value="Transket_pyr"/>
    <property type="match status" value="1"/>
</dbReference>
<dbReference type="EMBL" id="SOIP01000079">
    <property type="protein sequence ID" value="TET82949.1"/>
    <property type="molecule type" value="Genomic_DNA"/>
</dbReference>
<dbReference type="SMART" id="SM00861">
    <property type="entry name" value="Transket_pyr"/>
    <property type="match status" value="1"/>
</dbReference>
<dbReference type="InterPro" id="IPR029061">
    <property type="entry name" value="THDP-binding"/>
</dbReference>
<dbReference type="Pfam" id="PF02780">
    <property type="entry name" value="Transketolase_C"/>
    <property type="match status" value="1"/>
</dbReference>
<dbReference type="PANTHER" id="PTHR43322">
    <property type="entry name" value="1-D-DEOXYXYLULOSE 5-PHOSPHATE SYNTHASE-RELATED"/>
    <property type="match status" value="1"/>
</dbReference>
<dbReference type="EC" id="2.2.1.7" evidence="5"/>
<evidence type="ECO:0000259" key="12">
    <source>
        <dbReference type="SMART" id="SM00861"/>
    </source>
</evidence>
<evidence type="ECO:0000256" key="10">
    <source>
        <dbReference type="ARBA" id="ARBA00023052"/>
    </source>
</evidence>
<evidence type="ECO:0000256" key="1">
    <source>
        <dbReference type="ARBA" id="ARBA00001946"/>
    </source>
</evidence>
<evidence type="ECO:0000256" key="5">
    <source>
        <dbReference type="ARBA" id="ARBA00013150"/>
    </source>
</evidence>
<dbReference type="SUPFAM" id="SSF52518">
    <property type="entry name" value="Thiamin diphosphate-binding fold (THDP-binding)"/>
    <property type="match status" value="1"/>
</dbReference>
<dbReference type="InterPro" id="IPR005475">
    <property type="entry name" value="Transketolase-like_Pyr-bd"/>
</dbReference>
<keyword evidence="7" id="KW-0479">Metal-binding</keyword>
<dbReference type="GO" id="GO:0005829">
    <property type="term" value="C:cytosol"/>
    <property type="evidence" value="ECO:0007669"/>
    <property type="project" value="TreeGrafter"/>
</dbReference>
<evidence type="ECO:0000256" key="9">
    <source>
        <dbReference type="ARBA" id="ARBA00022977"/>
    </source>
</evidence>
<protein>
    <recommendedName>
        <fullName evidence="5">1-deoxy-D-xylulose-5-phosphate synthase</fullName>
        <ecNumber evidence="5">2.2.1.7</ecNumber>
    </recommendedName>
</protein>
<keyword evidence="8" id="KW-0460">Magnesium</keyword>
<dbReference type="GO" id="GO:0008661">
    <property type="term" value="F:1-deoxy-D-xylulose-5-phosphate synthase activity"/>
    <property type="evidence" value="ECO:0007669"/>
    <property type="project" value="UniProtKB-EC"/>
</dbReference>
<dbReference type="InterPro" id="IPR005477">
    <property type="entry name" value="Dxylulose-5-P_synthase"/>
</dbReference>
<dbReference type="Gene3D" id="3.40.50.970">
    <property type="match status" value="1"/>
</dbReference>
<dbReference type="PANTHER" id="PTHR43322:SF5">
    <property type="entry name" value="1-DEOXY-D-XYLULOSE-5-PHOSPHATE SYNTHASE, CHLOROPLASTIC"/>
    <property type="match status" value="1"/>
</dbReference>
<dbReference type="AlphaFoldDB" id="A0A523XVT4"/>
<comment type="caution">
    <text evidence="13">The sequence shown here is derived from an EMBL/GenBank/DDBJ whole genome shotgun (WGS) entry which is preliminary data.</text>
</comment>
<dbReference type="Proteomes" id="UP000315534">
    <property type="component" value="Unassembled WGS sequence"/>
</dbReference>
<evidence type="ECO:0000256" key="6">
    <source>
        <dbReference type="ARBA" id="ARBA00022679"/>
    </source>
</evidence>
<evidence type="ECO:0000256" key="3">
    <source>
        <dbReference type="ARBA" id="ARBA00011081"/>
    </source>
</evidence>
<dbReference type="Gene3D" id="3.40.50.920">
    <property type="match status" value="1"/>
</dbReference>
<name>A0A523XVT4_UNCT6</name>
<dbReference type="GO" id="GO:0046872">
    <property type="term" value="F:metal ion binding"/>
    <property type="evidence" value="ECO:0007669"/>
    <property type="project" value="UniProtKB-KW"/>
</dbReference>
<evidence type="ECO:0000256" key="4">
    <source>
        <dbReference type="ARBA" id="ARBA00011738"/>
    </source>
</evidence>
<evidence type="ECO:0000256" key="8">
    <source>
        <dbReference type="ARBA" id="ARBA00022842"/>
    </source>
</evidence>
<dbReference type="SUPFAM" id="SSF52922">
    <property type="entry name" value="TK C-terminal domain-like"/>
    <property type="match status" value="1"/>
</dbReference>
<dbReference type="InterPro" id="IPR033248">
    <property type="entry name" value="Transketolase_C"/>
</dbReference>
<dbReference type="GO" id="GO:0019288">
    <property type="term" value="P:isopentenyl diphosphate biosynthetic process, methylerythritol 4-phosphate pathway"/>
    <property type="evidence" value="ECO:0007669"/>
    <property type="project" value="TreeGrafter"/>
</dbReference>
<feature type="domain" description="Transketolase-like pyrimidine-binding" evidence="12">
    <location>
        <begin position="1"/>
        <end position="109"/>
    </location>
</feature>